<protein>
    <submittedName>
        <fullName evidence="4">HTH-type transcriptional repressor YtrA</fullName>
    </submittedName>
</protein>
<dbReference type="SUPFAM" id="SSF46785">
    <property type="entry name" value="Winged helix' DNA-binding domain"/>
    <property type="match status" value="1"/>
</dbReference>
<dbReference type="EMBL" id="CACRSQ010000003">
    <property type="protein sequence ID" value="VYS90148.1"/>
    <property type="molecule type" value="Genomic_DNA"/>
</dbReference>
<dbReference type="SMART" id="SM00345">
    <property type="entry name" value="HTH_GNTR"/>
    <property type="match status" value="1"/>
</dbReference>
<dbReference type="AlphaFoldDB" id="A0A6N2SBU8"/>
<dbReference type="GO" id="GO:0003700">
    <property type="term" value="F:DNA-binding transcription factor activity"/>
    <property type="evidence" value="ECO:0007669"/>
    <property type="project" value="InterPro"/>
</dbReference>
<keyword evidence="1" id="KW-0805">Transcription regulation</keyword>
<dbReference type="PANTHER" id="PTHR38445:SF7">
    <property type="entry name" value="GNTR-FAMILY TRANSCRIPTIONAL REGULATOR"/>
    <property type="match status" value="1"/>
</dbReference>
<dbReference type="GO" id="GO:0003677">
    <property type="term" value="F:DNA binding"/>
    <property type="evidence" value="ECO:0007669"/>
    <property type="project" value="UniProtKB-KW"/>
</dbReference>
<dbReference type="CDD" id="cd07377">
    <property type="entry name" value="WHTH_GntR"/>
    <property type="match status" value="1"/>
</dbReference>
<dbReference type="InterPro" id="IPR036390">
    <property type="entry name" value="WH_DNA-bd_sf"/>
</dbReference>
<name>A0A6N2SBU8_9FIRM</name>
<dbReference type="InterPro" id="IPR036388">
    <property type="entry name" value="WH-like_DNA-bd_sf"/>
</dbReference>
<keyword evidence="3" id="KW-0804">Transcription</keyword>
<accession>A0A6N2SBU8</accession>
<gene>
    <name evidence="4" type="primary">ytrA_2</name>
    <name evidence="4" type="ORF">ACLFYP115_00860</name>
</gene>
<dbReference type="RefSeq" id="WP_006565888.1">
    <property type="nucleotide sequence ID" value="NZ_BAABRZ010000001.1"/>
</dbReference>
<dbReference type="GeneID" id="69468064"/>
<organism evidence="4">
    <name type="scientific">Anaerostipes caccae</name>
    <dbReference type="NCBI Taxonomy" id="105841"/>
    <lineage>
        <taxon>Bacteria</taxon>
        <taxon>Bacillati</taxon>
        <taxon>Bacillota</taxon>
        <taxon>Clostridia</taxon>
        <taxon>Lachnospirales</taxon>
        <taxon>Lachnospiraceae</taxon>
        <taxon>Anaerostipes</taxon>
    </lineage>
</organism>
<dbReference type="PROSITE" id="PS50949">
    <property type="entry name" value="HTH_GNTR"/>
    <property type="match status" value="1"/>
</dbReference>
<dbReference type="InterPro" id="IPR000524">
    <property type="entry name" value="Tscrpt_reg_HTH_GntR"/>
</dbReference>
<evidence type="ECO:0000256" key="3">
    <source>
        <dbReference type="ARBA" id="ARBA00023163"/>
    </source>
</evidence>
<dbReference type="Gene3D" id="1.10.10.10">
    <property type="entry name" value="Winged helix-like DNA-binding domain superfamily/Winged helix DNA-binding domain"/>
    <property type="match status" value="1"/>
</dbReference>
<evidence type="ECO:0000256" key="2">
    <source>
        <dbReference type="ARBA" id="ARBA00023125"/>
    </source>
</evidence>
<dbReference type="Pfam" id="PF00392">
    <property type="entry name" value="GntR"/>
    <property type="match status" value="1"/>
</dbReference>
<reference evidence="4" key="1">
    <citation type="submission" date="2019-11" db="EMBL/GenBank/DDBJ databases">
        <authorList>
            <person name="Feng L."/>
        </authorList>
    </citation>
    <scope>NUCLEOTIDE SEQUENCE</scope>
    <source>
        <strain evidence="4">AcaccaeLFYP115</strain>
    </source>
</reference>
<dbReference type="PANTHER" id="PTHR38445">
    <property type="entry name" value="HTH-TYPE TRANSCRIPTIONAL REPRESSOR YTRA"/>
    <property type="match status" value="1"/>
</dbReference>
<sequence>MNIIISNQSDLPIYEQIAESFKEKILSGELSGGELLPSIRSLAKDLRISVITTKRAYEELEKEGFIETIPGKGCFVKAKSTELLKEEVLRKIEEHLVNAVHMAVSYGIEQEELEDILSCLYEEGIDHGK</sequence>
<keyword evidence="2" id="KW-0238">DNA-binding</keyword>
<proteinExistence type="predicted"/>
<evidence type="ECO:0000313" key="4">
    <source>
        <dbReference type="EMBL" id="VYS90148.1"/>
    </source>
</evidence>
<evidence type="ECO:0000256" key="1">
    <source>
        <dbReference type="ARBA" id="ARBA00023015"/>
    </source>
</evidence>